<accession>A0A0D7A4S9</accession>
<feature type="compositionally biased region" description="Polar residues" evidence="1">
    <location>
        <begin position="1"/>
        <end position="12"/>
    </location>
</feature>
<evidence type="ECO:0000313" key="2">
    <source>
        <dbReference type="EMBL" id="KIY46027.1"/>
    </source>
</evidence>
<feature type="region of interest" description="Disordered" evidence="1">
    <location>
        <begin position="1"/>
        <end position="27"/>
    </location>
</feature>
<dbReference type="AlphaFoldDB" id="A0A0D7A4S9"/>
<keyword evidence="3" id="KW-1185">Reference proteome</keyword>
<evidence type="ECO:0000256" key="1">
    <source>
        <dbReference type="SAM" id="MobiDB-lite"/>
    </source>
</evidence>
<dbReference type="Proteomes" id="UP000054144">
    <property type="component" value="Unassembled WGS sequence"/>
</dbReference>
<gene>
    <name evidence="2" type="ORF">FISHEDRAFT_75875</name>
</gene>
<evidence type="ECO:0000313" key="3">
    <source>
        <dbReference type="Proteomes" id="UP000054144"/>
    </source>
</evidence>
<sequence>MPPKSSVSSRKATSPGALDTAPPTNADDTIMWDIEANYQLMRAADELLGDAPSIPLVPTVDALLSMVPTTPVATVVSDATVTPAPIKNPALLKFKLSAAAAKIPVSYR</sequence>
<organism evidence="2 3">
    <name type="scientific">Fistulina hepatica ATCC 64428</name>
    <dbReference type="NCBI Taxonomy" id="1128425"/>
    <lineage>
        <taxon>Eukaryota</taxon>
        <taxon>Fungi</taxon>
        <taxon>Dikarya</taxon>
        <taxon>Basidiomycota</taxon>
        <taxon>Agaricomycotina</taxon>
        <taxon>Agaricomycetes</taxon>
        <taxon>Agaricomycetidae</taxon>
        <taxon>Agaricales</taxon>
        <taxon>Fistulinaceae</taxon>
        <taxon>Fistulina</taxon>
    </lineage>
</organism>
<name>A0A0D7A4S9_9AGAR</name>
<reference evidence="2 3" key="1">
    <citation type="journal article" date="2015" name="Fungal Genet. Biol.">
        <title>Evolution of novel wood decay mechanisms in Agaricales revealed by the genome sequences of Fistulina hepatica and Cylindrobasidium torrendii.</title>
        <authorList>
            <person name="Floudas D."/>
            <person name="Held B.W."/>
            <person name="Riley R."/>
            <person name="Nagy L.G."/>
            <person name="Koehler G."/>
            <person name="Ransdell A.S."/>
            <person name="Younus H."/>
            <person name="Chow J."/>
            <person name="Chiniquy J."/>
            <person name="Lipzen A."/>
            <person name="Tritt A."/>
            <person name="Sun H."/>
            <person name="Haridas S."/>
            <person name="LaButti K."/>
            <person name="Ohm R.A."/>
            <person name="Kues U."/>
            <person name="Blanchette R.A."/>
            <person name="Grigoriev I.V."/>
            <person name="Minto R.E."/>
            <person name="Hibbett D.S."/>
        </authorList>
    </citation>
    <scope>NUCLEOTIDE SEQUENCE [LARGE SCALE GENOMIC DNA]</scope>
    <source>
        <strain evidence="2 3">ATCC 64428</strain>
    </source>
</reference>
<protein>
    <submittedName>
        <fullName evidence="2">Uncharacterized protein</fullName>
    </submittedName>
</protein>
<dbReference type="EMBL" id="KN882043">
    <property type="protein sequence ID" value="KIY46027.1"/>
    <property type="molecule type" value="Genomic_DNA"/>
</dbReference>
<proteinExistence type="predicted"/>